<proteinExistence type="predicted"/>
<dbReference type="PANTHER" id="PTHR13452:SF10">
    <property type="entry name" value="THUMP DOMAIN-CONTAINING PROTEIN 1"/>
    <property type="match status" value="1"/>
</dbReference>
<reference evidence="2 4" key="1">
    <citation type="submission" date="2017-11" db="EMBL/GenBank/DDBJ databases">
        <title>De novo assembly and phasing of dikaryotic genomes from two isolates of Puccinia coronata f. sp. avenae, the causal agent of oat crown rust.</title>
        <authorList>
            <person name="Miller M.E."/>
            <person name="Zhang Y."/>
            <person name="Omidvar V."/>
            <person name="Sperschneider J."/>
            <person name="Schwessinger B."/>
            <person name="Raley C."/>
            <person name="Palmer J.M."/>
            <person name="Garnica D."/>
            <person name="Upadhyaya N."/>
            <person name="Rathjen J."/>
            <person name="Taylor J.M."/>
            <person name="Park R.F."/>
            <person name="Dodds P.N."/>
            <person name="Hirsch C.D."/>
            <person name="Kianian S.F."/>
            <person name="Figueroa M."/>
        </authorList>
    </citation>
    <scope>NUCLEOTIDE SEQUENCE [LARGE SCALE GENOMIC DNA]</scope>
    <source>
        <strain evidence="2">12SD80</strain>
    </source>
</reference>
<organism evidence="2 4">
    <name type="scientific">Puccinia coronata f. sp. avenae</name>
    <dbReference type="NCBI Taxonomy" id="200324"/>
    <lineage>
        <taxon>Eukaryota</taxon>
        <taxon>Fungi</taxon>
        <taxon>Dikarya</taxon>
        <taxon>Basidiomycota</taxon>
        <taxon>Pucciniomycotina</taxon>
        <taxon>Pucciniomycetes</taxon>
        <taxon>Pucciniales</taxon>
        <taxon>Pucciniaceae</taxon>
        <taxon>Puccinia</taxon>
    </lineage>
</organism>
<evidence type="ECO:0008006" key="5">
    <source>
        <dbReference type="Google" id="ProtNLM"/>
    </source>
</evidence>
<evidence type="ECO:0000313" key="4">
    <source>
        <dbReference type="Proteomes" id="UP000235392"/>
    </source>
</evidence>
<comment type="caution">
    <text evidence="2">The sequence shown here is derived from an EMBL/GenBank/DDBJ whole genome shotgun (WGS) entry which is preliminary data.</text>
</comment>
<evidence type="ECO:0000313" key="3">
    <source>
        <dbReference type="EMBL" id="PLW51217.1"/>
    </source>
</evidence>
<feature type="compositionally biased region" description="Basic and acidic residues" evidence="1">
    <location>
        <begin position="95"/>
        <end position="120"/>
    </location>
</feature>
<feature type="region of interest" description="Disordered" evidence="1">
    <location>
        <begin position="59"/>
        <end position="120"/>
    </location>
</feature>
<dbReference type="EMBL" id="PGCI01001226">
    <property type="protein sequence ID" value="PLW06377.1"/>
    <property type="molecule type" value="Genomic_DNA"/>
</dbReference>
<dbReference type="GO" id="GO:0006400">
    <property type="term" value="P:tRNA modification"/>
    <property type="evidence" value="ECO:0007669"/>
    <property type="project" value="InterPro"/>
</dbReference>
<feature type="region of interest" description="Disordered" evidence="1">
    <location>
        <begin position="311"/>
        <end position="342"/>
    </location>
</feature>
<dbReference type="PANTHER" id="PTHR13452">
    <property type="entry name" value="THUMP DOMAIN CONTAINING PROTEIN 1-RELATED"/>
    <property type="match status" value="1"/>
</dbReference>
<gene>
    <name evidence="3" type="ORF">PCASD_01036</name>
    <name evidence="2" type="ORF">PCASD_24714</name>
</gene>
<dbReference type="EMBL" id="PGCI01000006">
    <property type="protein sequence ID" value="PLW51217.1"/>
    <property type="molecule type" value="Genomic_DNA"/>
</dbReference>
<dbReference type="AlphaFoldDB" id="A0A2N5RZE6"/>
<evidence type="ECO:0000313" key="2">
    <source>
        <dbReference type="EMBL" id="PLW06377.1"/>
    </source>
</evidence>
<evidence type="ECO:0000256" key="1">
    <source>
        <dbReference type="SAM" id="MobiDB-lite"/>
    </source>
</evidence>
<feature type="compositionally biased region" description="Acidic residues" evidence="1">
    <location>
        <begin position="64"/>
        <end position="90"/>
    </location>
</feature>
<dbReference type="GO" id="GO:0003723">
    <property type="term" value="F:RNA binding"/>
    <property type="evidence" value="ECO:0007669"/>
    <property type="project" value="InterPro"/>
</dbReference>
<dbReference type="CDD" id="cd11717">
    <property type="entry name" value="THUMP_THUMPD1_like"/>
    <property type="match status" value="1"/>
</dbReference>
<protein>
    <recommendedName>
        <fullName evidence="5">THUMP domain-containing protein</fullName>
    </recommendedName>
</protein>
<dbReference type="Proteomes" id="UP000235392">
    <property type="component" value="Unassembled WGS sequence"/>
</dbReference>
<dbReference type="InterPro" id="IPR040183">
    <property type="entry name" value="THUMPD1-like"/>
</dbReference>
<sequence length="342" mass="38373">MSPPKKRATNSSRAKYLKQRAISTSLITGPGLFFTCPRNKEAAAVYEFKDLLERVAEEIKPVETDEEQLQADDTEDLDEEPENNADDTDDIASQIRKELEELKGGKRSGDQGPKKQRSRGFESKKMECECLGFISFPKAYDPVVFAAHIVRQIQQGTPGYGLKYIQRITPVSMTCSANSPAEFEKMVTTLLRPRFGIKARPEPKQVGGETGAHSTICPRVGLKFRIESIVRCHDRPLHRTEVIRITGDVVKRFNGDEYIVVDDDCLLNQQPHELQHRVSIDDAHVYRYVAGVSVVENYDKDGKRFNLRTLAEAQEKKASDPPADPHVKKASGTNDGDDESQP</sequence>
<feature type="compositionally biased region" description="Basic and acidic residues" evidence="1">
    <location>
        <begin position="313"/>
        <end position="327"/>
    </location>
</feature>
<name>A0A2N5RZE6_9BASI</name>
<accession>A0A2N5RZE6</accession>